<evidence type="ECO:0000256" key="8">
    <source>
        <dbReference type="SAM" id="MobiDB-lite"/>
    </source>
</evidence>
<evidence type="ECO:0000313" key="10">
    <source>
        <dbReference type="Proteomes" id="UP000238312"/>
    </source>
</evidence>
<comment type="catalytic activity">
    <reaction evidence="7">
        <text>a peptidoglycan chain = a peptidoglycan chain with N-acetyl-1,6-anhydromuramyl-[peptide] at the reducing end + a peptidoglycan chain with N-acetylglucosamine at the non-reducing end.</text>
        <dbReference type="EC" id="4.2.2.29"/>
    </reaction>
</comment>
<dbReference type="GO" id="GO:0071555">
    <property type="term" value="P:cell wall organization"/>
    <property type="evidence" value="ECO:0007669"/>
    <property type="project" value="UniProtKB-KW"/>
</dbReference>
<keyword evidence="2 7" id="KW-0812">Transmembrane</keyword>
<accession>A0A2T0MKY0</accession>
<dbReference type="InterPro" id="IPR003770">
    <property type="entry name" value="MLTG-like"/>
</dbReference>
<reference evidence="9 10" key="1">
    <citation type="submission" date="2018-03" db="EMBL/GenBank/DDBJ databases">
        <title>Genomic Encyclopedia of Type Strains, Phase III (KMG-III): the genomes of soil and plant-associated and newly described type strains.</title>
        <authorList>
            <person name="Whitman W."/>
        </authorList>
    </citation>
    <scope>NUCLEOTIDE SEQUENCE [LARGE SCALE GENOMIC DNA]</scope>
    <source>
        <strain evidence="9 10">CGMCC 4.7104</strain>
    </source>
</reference>
<protein>
    <recommendedName>
        <fullName evidence="7">Endolytic murein transglycosylase</fullName>
        <ecNumber evidence="7">4.2.2.29</ecNumber>
    </recommendedName>
    <alternativeName>
        <fullName evidence="7">Peptidoglycan lytic transglycosylase</fullName>
    </alternativeName>
    <alternativeName>
        <fullName evidence="7">Peptidoglycan polymerization terminase</fullName>
    </alternativeName>
</protein>
<name>A0A2T0MKY0_9ACTN</name>
<comment type="similarity">
    <text evidence="7">Belongs to the transglycosylase MltG family.</text>
</comment>
<dbReference type="RefSeq" id="WP_106249750.1">
    <property type="nucleotide sequence ID" value="NZ_PVNG01000024.1"/>
</dbReference>
<evidence type="ECO:0000256" key="4">
    <source>
        <dbReference type="ARBA" id="ARBA00023136"/>
    </source>
</evidence>
<gene>
    <name evidence="7" type="primary">mltG</name>
    <name evidence="9" type="ORF">B0I32_124177</name>
</gene>
<dbReference type="HAMAP" id="MF_02065">
    <property type="entry name" value="MltG"/>
    <property type="match status" value="1"/>
</dbReference>
<evidence type="ECO:0000313" key="9">
    <source>
        <dbReference type="EMBL" id="PRX58189.1"/>
    </source>
</evidence>
<dbReference type="GO" id="GO:0008932">
    <property type="term" value="F:lytic endotransglycosylase activity"/>
    <property type="evidence" value="ECO:0007669"/>
    <property type="project" value="UniProtKB-UniRule"/>
</dbReference>
<dbReference type="Proteomes" id="UP000238312">
    <property type="component" value="Unassembled WGS sequence"/>
</dbReference>
<dbReference type="EMBL" id="PVNG01000024">
    <property type="protein sequence ID" value="PRX58189.1"/>
    <property type="molecule type" value="Genomic_DNA"/>
</dbReference>
<keyword evidence="5 7" id="KW-0456">Lyase</keyword>
<dbReference type="NCBIfam" id="TIGR00247">
    <property type="entry name" value="endolytic transglycosylase MltG"/>
    <property type="match status" value="1"/>
</dbReference>
<dbReference type="AlphaFoldDB" id="A0A2T0MKY0"/>
<proteinExistence type="inferred from homology"/>
<dbReference type="OrthoDB" id="9814591at2"/>
<comment type="caution">
    <text evidence="9">The sequence shown here is derived from an EMBL/GenBank/DDBJ whole genome shotgun (WGS) entry which is preliminary data.</text>
</comment>
<keyword evidence="3 7" id="KW-1133">Transmembrane helix</keyword>
<dbReference type="PANTHER" id="PTHR30518:SF2">
    <property type="entry name" value="ENDOLYTIC MUREIN TRANSGLYCOSYLASE"/>
    <property type="match status" value="1"/>
</dbReference>
<comment type="function">
    <text evidence="7">Functions as a peptidoglycan terminase that cleaves nascent peptidoglycan strands endolytically to terminate their elongation.</text>
</comment>
<keyword evidence="4 7" id="KW-0472">Membrane</keyword>
<evidence type="ECO:0000256" key="7">
    <source>
        <dbReference type="HAMAP-Rule" id="MF_02065"/>
    </source>
</evidence>
<evidence type="ECO:0000256" key="1">
    <source>
        <dbReference type="ARBA" id="ARBA00022475"/>
    </source>
</evidence>
<evidence type="ECO:0000256" key="6">
    <source>
        <dbReference type="ARBA" id="ARBA00023316"/>
    </source>
</evidence>
<dbReference type="GO" id="GO:0009252">
    <property type="term" value="P:peptidoglycan biosynthetic process"/>
    <property type="evidence" value="ECO:0007669"/>
    <property type="project" value="UniProtKB-UniRule"/>
</dbReference>
<dbReference type="Pfam" id="PF02618">
    <property type="entry name" value="YceG"/>
    <property type="match status" value="1"/>
</dbReference>
<dbReference type="EC" id="4.2.2.29" evidence="7"/>
<keyword evidence="10" id="KW-1185">Reference proteome</keyword>
<evidence type="ECO:0000256" key="5">
    <source>
        <dbReference type="ARBA" id="ARBA00023239"/>
    </source>
</evidence>
<feature type="site" description="Important for catalytic activity" evidence="7">
    <location>
        <position position="185"/>
    </location>
</feature>
<feature type="region of interest" description="Disordered" evidence="8">
    <location>
        <begin position="62"/>
        <end position="83"/>
    </location>
</feature>
<keyword evidence="1 7" id="KW-1003">Cell membrane</keyword>
<keyword evidence="6 7" id="KW-0961">Cell wall biogenesis/degradation</keyword>
<evidence type="ECO:0000256" key="2">
    <source>
        <dbReference type="ARBA" id="ARBA00022692"/>
    </source>
</evidence>
<organism evidence="9 10">
    <name type="scientific">Nonomuraea fuscirosea</name>
    <dbReference type="NCBI Taxonomy" id="1291556"/>
    <lineage>
        <taxon>Bacteria</taxon>
        <taxon>Bacillati</taxon>
        <taxon>Actinomycetota</taxon>
        <taxon>Actinomycetes</taxon>
        <taxon>Streptosporangiales</taxon>
        <taxon>Streptosporangiaceae</taxon>
        <taxon>Nonomuraea</taxon>
    </lineage>
</organism>
<evidence type="ECO:0000256" key="3">
    <source>
        <dbReference type="ARBA" id="ARBA00022989"/>
    </source>
</evidence>
<dbReference type="PANTHER" id="PTHR30518">
    <property type="entry name" value="ENDOLYTIC MUREIN TRANSGLYCOSYLASE"/>
    <property type="match status" value="1"/>
</dbReference>
<sequence>MNVEDLLRETLAELADEERPPHPERFLRTLPPPRAHRRGVALAAAAAVVVLAAGGTVAVRTLSEPDRPAPPAAGQPRPRPDRFTVQEGIRLADLLGRLARVTGRPRESFERAARDGRALGLPLYAEGRLEGFAHPGTYEYTDATTPEQLLAAMVARFRTESARLGLDARPAPLDLVVIASIVQAESPTEADMPKVARVIRNRLDRGMYLQIDSPLLYGLGEYGTRATLKDVKQRTPYNTYRHRGLPPGPILSPGTAALKAALHPAQGPWLYFVAVDPKTGALKYATSEAEYADLVERAER</sequence>
<dbReference type="GO" id="GO:0005886">
    <property type="term" value="C:plasma membrane"/>
    <property type="evidence" value="ECO:0007669"/>
    <property type="project" value="UniProtKB-UniRule"/>
</dbReference>